<sequence length="236" mass="28039">MSYNIVNLYHNKLSKYKDKHVGETCYIFGCGPTINKFKELDEGVYIGGNRIYLDKKIKEKLQYYFFGHKYVSNQINEDDGSNNRECIDNLGYNIEKFCFVTFNDKWHDTYRFQHKDIIELKNINAIPCDLTPDYIHTDISKHPFINHSIPFPMTQFALYAGFTKIYLVGCDCSNFDGPTHQEFFYKNIRTDENIDPHLIEWWDKIKLFKDEFYPDAKLININPIGLRNKMDEDVYI</sequence>
<organism evidence="1">
    <name type="scientific">viral metagenome</name>
    <dbReference type="NCBI Taxonomy" id="1070528"/>
    <lineage>
        <taxon>unclassified sequences</taxon>
        <taxon>metagenomes</taxon>
        <taxon>organismal metagenomes</taxon>
    </lineage>
</organism>
<dbReference type="Gene3D" id="3.90.1480.10">
    <property type="entry name" value="Alpha-2,3-sialyltransferase"/>
    <property type="match status" value="1"/>
</dbReference>
<evidence type="ECO:0008006" key="2">
    <source>
        <dbReference type="Google" id="ProtNLM"/>
    </source>
</evidence>
<protein>
    <recommendedName>
        <fullName evidence="2">DUF115 domain-containing protein</fullName>
    </recommendedName>
</protein>
<proteinExistence type="predicted"/>
<accession>A0A6C0E8L8</accession>
<reference evidence="1" key="1">
    <citation type="journal article" date="2020" name="Nature">
        <title>Giant virus diversity and host interactions through global metagenomics.</title>
        <authorList>
            <person name="Schulz F."/>
            <person name="Roux S."/>
            <person name="Paez-Espino D."/>
            <person name="Jungbluth S."/>
            <person name="Walsh D.A."/>
            <person name="Denef V.J."/>
            <person name="McMahon K.D."/>
            <person name="Konstantinidis K.T."/>
            <person name="Eloe-Fadrosh E.A."/>
            <person name="Kyrpides N.C."/>
            <person name="Woyke T."/>
        </authorList>
    </citation>
    <scope>NUCLEOTIDE SEQUENCE</scope>
    <source>
        <strain evidence="1">GVMAG-M-3300023179-132</strain>
    </source>
</reference>
<dbReference type="EMBL" id="MN739735">
    <property type="protein sequence ID" value="QHT23765.1"/>
    <property type="molecule type" value="Genomic_DNA"/>
</dbReference>
<evidence type="ECO:0000313" key="1">
    <source>
        <dbReference type="EMBL" id="QHT23765.1"/>
    </source>
</evidence>
<dbReference type="AlphaFoldDB" id="A0A6C0E8L8"/>
<name>A0A6C0E8L8_9ZZZZ</name>